<protein>
    <recommendedName>
        <fullName evidence="3">Glycosyltransferase family 9 protein</fullName>
    </recommendedName>
</protein>
<gene>
    <name evidence="1" type="ORF">GKE73_06900</name>
</gene>
<comment type="caution">
    <text evidence="1">The sequence shown here is derived from an EMBL/GenBank/DDBJ whole genome shotgun (WGS) entry which is preliminary data.</text>
</comment>
<evidence type="ECO:0000313" key="1">
    <source>
        <dbReference type="EMBL" id="MTD33026.1"/>
    </source>
</evidence>
<dbReference type="Gene3D" id="3.40.50.2000">
    <property type="entry name" value="Glycogen Phosphorylase B"/>
    <property type="match status" value="1"/>
</dbReference>
<name>A0A844G9D2_9NEIS</name>
<dbReference type="SUPFAM" id="SSF53756">
    <property type="entry name" value="UDP-Glycosyltransferase/glycogen phosphorylase"/>
    <property type="match status" value="1"/>
</dbReference>
<organism evidence="1 2">
    <name type="scientific">Paludibacterium denitrificans</name>
    <dbReference type="NCBI Taxonomy" id="2675226"/>
    <lineage>
        <taxon>Bacteria</taxon>
        <taxon>Pseudomonadati</taxon>
        <taxon>Pseudomonadota</taxon>
        <taxon>Betaproteobacteria</taxon>
        <taxon>Neisseriales</taxon>
        <taxon>Chromobacteriaceae</taxon>
        <taxon>Paludibacterium</taxon>
    </lineage>
</organism>
<dbReference type="GO" id="GO:0016757">
    <property type="term" value="F:glycosyltransferase activity"/>
    <property type="evidence" value="ECO:0007669"/>
    <property type="project" value="InterPro"/>
</dbReference>
<evidence type="ECO:0000313" key="2">
    <source>
        <dbReference type="Proteomes" id="UP000446658"/>
    </source>
</evidence>
<dbReference type="AlphaFoldDB" id="A0A844G9D2"/>
<evidence type="ECO:0008006" key="3">
    <source>
        <dbReference type="Google" id="ProtNLM"/>
    </source>
</evidence>
<keyword evidence="2" id="KW-1185">Reference proteome</keyword>
<reference evidence="1 2" key="1">
    <citation type="submission" date="2019-11" db="EMBL/GenBank/DDBJ databases">
        <title>Draft genome sequence of Paludibacterium sp. dN18-1.</title>
        <authorList>
            <person name="Im W.-T."/>
        </authorList>
    </citation>
    <scope>NUCLEOTIDE SEQUENCE [LARGE SCALE GENOMIC DNA]</scope>
    <source>
        <strain evidence="2">dN 18-1</strain>
    </source>
</reference>
<accession>A0A844G9D2</accession>
<proteinExistence type="predicted"/>
<dbReference type="Proteomes" id="UP000446658">
    <property type="component" value="Unassembled WGS sequence"/>
</dbReference>
<sequence>MSLPYRFQTTLATVPASVPYLVVPSDVHEAWAARLPATARPRIGVVWSGSRQHRNDHNRSIDWPTFAGLFTLPAEFHSLQKDYREDEAMRAAASVQDHAECLQDFADTAGLIAQLDVVITVDSSVAHLAAALGKPTGFCYRPIPISAGGWNLSKRRGIRRCGCSVSQRPVTGVLYCKPSRRVPKIILGWQRRVEGGWALITTWHVRLINGGWREA</sequence>
<dbReference type="Pfam" id="PF01075">
    <property type="entry name" value="Glyco_transf_9"/>
    <property type="match status" value="1"/>
</dbReference>
<dbReference type="InterPro" id="IPR002201">
    <property type="entry name" value="Glyco_trans_9"/>
</dbReference>
<dbReference type="EMBL" id="WLYX01000001">
    <property type="protein sequence ID" value="MTD33026.1"/>
    <property type="molecule type" value="Genomic_DNA"/>
</dbReference>